<organism evidence="1 2">
    <name type="scientific">Methanocella arvoryzae (strain DSM 22066 / NBRC 105507 / MRE50)</name>
    <dbReference type="NCBI Taxonomy" id="351160"/>
    <lineage>
        <taxon>Archaea</taxon>
        <taxon>Methanobacteriati</taxon>
        <taxon>Methanobacteriota</taxon>
        <taxon>Stenosarchaea group</taxon>
        <taxon>Methanomicrobia</taxon>
        <taxon>Methanocellales</taxon>
        <taxon>Methanocellaceae</taxon>
        <taxon>Methanocella</taxon>
    </lineage>
</organism>
<keyword evidence="2" id="KW-1185">Reference proteome</keyword>
<dbReference type="AlphaFoldDB" id="Q0W5J4"/>
<accession>Q0W5J4</accession>
<gene>
    <name evidence="1" type="ORF">RCIX1017</name>
</gene>
<dbReference type="Proteomes" id="UP000000663">
    <property type="component" value="Chromosome"/>
</dbReference>
<reference evidence="1 2" key="1">
    <citation type="journal article" date="2006" name="Science">
        <title>Genome of rice cluster I archaea -- the key methane producers in the rice rhizosphere.</title>
        <authorList>
            <person name="Erkel C."/>
            <person name="Kube M."/>
            <person name="Reinhardt R."/>
            <person name="Liesack W."/>
        </authorList>
    </citation>
    <scope>NUCLEOTIDE SEQUENCE [LARGE SCALE GENOMIC DNA]</scope>
    <source>
        <strain evidence="2">DSM 22066 / NBRC 105507 / MRE50</strain>
    </source>
</reference>
<dbReference type="eggNOG" id="arCOG04980">
    <property type="taxonomic scope" value="Archaea"/>
</dbReference>
<dbReference type="EMBL" id="AM114193">
    <property type="protein sequence ID" value="CAJ36349.1"/>
    <property type="molecule type" value="Genomic_DNA"/>
</dbReference>
<evidence type="ECO:0000313" key="2">
    <source>
        <dbReference type="Proteomes" id="UP000000663"/>
    </source>
</evidence>
<dbReference type="KEGG" id="rci:RCIX1017"/>
<proteinExistence type="predicted"/>
<evidence type="ECO:0000313" key="1">
    <source>
        <dbReference type="EMBL" id="CAJ36349.1"/>
    </source>
</evidence>
<protein>
    <submittedName>
        <fullName evidence="1">Uncharacterized protein</fullName>
    </submittedName>
</protein>
<name>Q0W5J4_METAR</name>
<sequence>MIGAACTCGSDPGQCNRFAACNRGDCVMEEREINMGSGWKMTIRMDVDKYGKQFIEIAKVRKEMKIGRFKLNPRYARKLGEELIRIGDELEKGGGLEEDAGESGED</sequence>